<evidence type="ECO:0000256" key="1">
    <source>
        <dbReference type="SAM" id="Phobius"/>
    </source>
</evidence>
<accession>A0A1F6GCM8</accession>
<keyword evidence="1" id="KW-0472">Membrane</keyword>
<evidence type="ECO:0008006" key="4">
    <source>
        <dbReference type="Google" id="ProtNLM"/>
    </source>
</evidence>
<dbReference type="EMBL" id="MFMV01000019">
    <property type="protein sequence ID" value="OGG95864.1"/>
    <property type="molecule type" value="Genomic_DNA"/>
</dbReference>
<keyword evidence="1" id="KW-1133">Transmembrane helix</keyword>
<reference evidence="2 3" key="1">
    <citation type="journal article" date="2016" name="Nat. Commun.">
        <title>Thousands of microbial genomes shed light on interconnected biogeochemical processes in an aquifer system.</title>
        <authorList>
            <person name="Anantharaman K."/>
            <person name="Brown C.T."/>
            <person name="Hug L.A."/>
            <person name="Sharon I."/>
            <person name="Castelle C.J."/>
            <person name="Probst A.J."/>
            <person name="Thomas B.C."/>
            <person name="Singh A."/>
            <person name="Wilkins M.J."/>
            <person name="Karaoz U."/>
            <person name="Brodie E.L."/>
            <person name="Williams K.H."/>
            <person name="Hubbard S.S."/>
            <person name="Banfield J.F."/>
        </authorList>
    </citation>
    <scope>NUCLEOTIDE SEQUENCE [LARGE SCALE GENOMIC DNA]</scope>
</reference>
<evidence type="ECO:0000313" key="3">
    <source>
        <dbReference type="Proteomes" id="UP000178149"/>
    </source>
</evidence>
<organism evidence="2 3">
    <name type="scientific">Candidatus Kuenenbacteria bacterium RBG_16_41_7</name>
    <dbReference type="NCBI Taxonomy" id="1798560"/>
    <lineage>
        <taxon>Bacteria</taxon>
        <taxon>Candidatus Kueneniibacteriota</taxon>
    </lineage>
</organism>
<sequence>MAKKTKDFIEPVQPIDSPPQKTYQRIAVVFIAAAVVLIVGVAYLVLAKAVITLAPADEPINKSFALTVAENPVSNTSTNPVIGGKIYLEKVTGEAKYPVSDDGQVVEEQAEGEVIIYNKRSGAQTLVATTRLLAKENVLFRLQDKVVVPANGSIKAKIYADKAGKSGEIKATTFTIPGLSPELQKLVYAESSAPTAGGEKKIGSLNQTDIDKAMADFKQNNLEKIVAKLTTEMTGDDWVLIGAKIAEEGQNFSYDKKIGDQTTEFTLNGEMTVAAVTAEKAQILDQAKTKLLETVVNGQGIINLDPNSLKYELTEINPEKKEATAAIAISGMVNFDPTKDIFDKNILVGFTEDDLKLYFSQFEAVKNVRVEFSPFWVKKVPILKDHIVIQIQNAQ</sequence>
<keyword evidence="1" id="KW-0812">Transmembrane</keyword>
<feature type="transmembrane region" description="Helical" evidence="1">
    <location>
        <begin position="26"/>
        <end position="46"/>
    </location>
</feature>
<name>A0A1F6GCM8_9BACT</name>
<protein>
    <recommendedName>
        <fullName evidence="4">Baseplate protein J-like domain-containing protein</fullName>
    </recommendedName>
</protein>
<dbReference type="Proteomes" id="UP000178149">
    <property type="component" value="Unassembled WGS sequence"/>
</dbReference>
<evidence type="ECO:0000313" key="2">
    <source>
        <dbReference type="EMBL" id="OGG95864.1"/>
    </source>
</evidence>
<comment type="caution">
    <text evidence="2">The sequence shown here is derived from an EMBL/GenBank/DDBJ whole genome shotgun (WGS) entry which is preliminary data.</text>
</comment>
<proteinExistence type="predicted"/>
<dbReference type="AlphaFoldDB" id="A0A1F6GCM8"/>
<gene>
    <name evidence="2" type="ORF">A2V95_00130</name>
</gene>